<organism evidence="2 3">
    <name type="scientific">Paludisphaera mucosa</name>
    <dbReference type="NCBI Taxonomy" id="3030827"/>
    <lineage>
        <taxon>Bacteria</taxon>
        <taxon>Pseudomonadati</taxon>
        <taxon>Planctomycetota</taxon>
        <taxon>Planctomycetia</taxon>
        <taxon>Isosphaerales</taxon>
        <taxon>Isosphaeraceae</taxon>
        <taxon>Paludisphaera</taxon>
    </lineage>
</organism>
<name>A0ABT6F8R6_9BACT</name>
<protein>
    <submittedName>
        <fullName evidence="2">Uncharacterized protein</fullName>
    </submittedName>
</protein>
<comment type="caution">
    <text evidence="2">The sequence shown here is derived from an EMBL/GenBank/DDBJ whole genome shotgun (WGS) entry which is preliminary data.</text>
</comment>
<keyword evidence="3" id="KW-1185">Reference proteome</keyword>
<keyword evidence="1" id="KW-0732">Signal</keyword>
<proteinExistence type="predicted"/>
<gene>
    <name evidence="2" type="ORF">PZE19_09385</name>
</gene>
<feature type="signal peptide" evidence="1">
    <location>
        <begin position="1"/>
        <end position="21"/>
    </location>
</feature>
<accession>A0ABT6F8R6</accession>
<reference evidence="2 3" key="1">
    <citation type="submission" date="2023-03" db="EMBL/GenBank/DDBJ databases">
        <title>Paludisphaera mucosa sp. nov. a novel planctomycete from northern fen.</title>
        <authorList>
            <person name="Ivanova A."/>
        </authorList>
    </citation>
    <scope>NUCLEOTIDE SEQUENCE [LARGE SCALE GENOMIC DNA]</scope>
    <source>
        <strain evidence="2 3">Pla2</strain>
    </source>
</reference>
<evidence type="ECO:0000313" key="3">
    <source>
        <dbReference type="Proteomes" id="UP001216907"/>
    </source>
</evidence>
<dbReference type="EMBL" id="JARRAG010000001">
    <property type="protein sequence ID" value="MDG3003984.1"/>
    <property type="molecule type" value="Genomic_DNA"/>
</dbReference>
<feature type="chain" id="PRO_5047491876" evidence="1">
    <location>
        <begin position="22"/>
        <end position="349"/>
    </location>
</feature>
<evidence type="ECO:0000256" key="1">
    <source>
        <dbReference type="SAM" id="SignalP"/>
    </source>
</evidence>
<evidence type="ECO:0000313" key="2">
    <source>
        <dbReference type="EMBL" id="MDG3003984.1"/>
    </source>
</evidence>
<dbReference type="Proteomes" id="UP001216907">
    <property type="component" value="Unassembled WGS sequence"/>
</dbReference>
<sequence length="349" mass="37826">MKKPLATMALLGALAGGPAWAQSIPSTAVETVPEPTPVDQLKAPTMDLPDDPIEPYLLTKENGPFMVLAKTFQGPDSQRMALALVKELRSEYNLPAYVLRSKDWPGGSNIRGIPPQADAAVVQAGVGVPEKVRTYDQAAVLVGDEKTQKATADLLHQVKKISPKCLDNVSSVFHWRKGLSNATRTTNPYVAAQHLYTVKKDRLVVEMNSGAGSIAECPGRYSLQVAEFSGRSTFNEKDSTFQGNWNLLKSPLRTAASDAEKLAATLRKDKDVVQIGQPVYVYHDRTSSRVFVGAFDAPNDPRAGATREGLVKLAVPLMDAKTRAKTLDTMIAPATGLTDLTPIKQNFEK</sequence>
<dbReference type="RefSeq" id="WP_277860328.1">
    <property type="nucleotide sequence ID" value="NZ_JARRAG010000001.1"/>
</dbReference>